<dbReference type="PANTHER" id="PTHR21595:SF0">
    <property type="entry name" value="PATRONIN"/>
    <property type="match status" value="1"/>
</dbReference>
<proteinExistence type="predicted"/>
<feature type="compositionally biased region" description="Low complexity" evidence="2">
    <location>
        <begin position="529"/>
        <end position="545"/>
    </location>
</feature>
<feature type="domain" description="Calponin-homology (CH)" evidence="3">
    <location>
        <begin position="41"/>
        <end position="173"/>
    </location>
</feature>
<dbReference type="GO" id="GO:0051011">
    <property type="term" value="F:microtubule minus-end binding"/>
    <property type="evidence" value="ECO:0007669"/>
    <property type="project" value="TreeGrafter"/>
</dbReference>
<dbReference type="InterPro" id="IPR036872">
    <property type="entry name" value="CH_dom_sf"/>
</dbReference>
<dbReference type="InterPro" id="IPR032940">
    <property type="entry name" value="CAMSAP"/>
</dbReference>
<feature type="region of interest" description="Disordered" evidence="2">
    <location>
        <begin position="243"/>
        <end position="364"/>
    </location>
</feature>
<keyword evidence="1" id="KW-0175">Coiled coil</keyword>
<feature type="region of interest" description="Disordered" evidence="2">
    <location>
        <begin position="529"/>
        <end position="554"/>
    </location>
</feature>
<feature type="region of interest" description="Disordered" evidence="2">
    <location>
        <begin position="1084"/>
        <end position="1103"/>
    </location>
</feature>
<gene>
    <name evidence="4" type="ORF">TGEB3V08_LOCUS6242</name>
</gene>
<dbReference type="Pfam" id="PF11971">
    <property type="entry name" value="CAMSAP_CH"/>
    <property type="match status" value="1"/>
</dbReference>
<feature type="compositionally biased region" description="Basic and acidic residues" evidence="2">
    <location>
        <begin position="1115"/>
        <end position="1152"/>
    </location>
</feature>
<feature type="compositionally biased region" description="Basic and acidic residues" evidence="2">
    <location>
        <begin position="258"/>
        <end position="276"/>
    </location>
</feature>
<sequence>MAVIEAIMVLYAKEVVTPDRVVAAIQRFSQARSPPVEPLPSDHEDGLLLWVNKACCALRQKIEQELNHSATGADGDRLYTPDIRPLTELKDLCNGVCLAALISFYCPEELPWTDVIVNYFPTISDSVQNLSLVYNFCNRCLPSSVFHMMPEDVTYLRGSMKQNLLVFLADLFNVLEIHPVKCVRYPGTEKAAHFKEVYPRNSQGVAHKRSFPQSISAIPDLRSNLGAHSSGFTVSKSSPALQTSLPIKKSQSLQQTDTHGKGMIDVVDRDDRRNSSDEQFVVHRGRGVPTLSSVVNQSEEHLLPARLRPAKEKQNQDSKAEERGEPVAAGRPSNWEDTRRSSYAGRRSRRNSVTDDSQLTVENFGGSEENLQFLGRNPDKEVAVHVGRKTMPQEPTVPIRTNASEAARSSGLDLIFQDNNGYGPEKRDEEKVERVERYGPAVSLKEVLQPKLSDSVDGGDSVNMATSFAELSAKDKVGGDAIHIVYMQQEKDEEEIPPPKPSILNKKPIVAANGGEKKTSFAALPNNTTTWQQQSSTSQLHQSETPPLDDPTNNNQVMATQLHNIRMKLEEKRRRIESEKRRMEVVMSKQRQKVGKAAFLQAVTKGKGTFVKSPESDSNGDVVDNTIEKPQRPFSLQPQQAGIPSSLVPLGKLYHTEISEDVSSVEHKWLDGGVPFVEERKTPDIENMDLEQYQQSLAHYVAPPPAIDSQAQFYLHEQQGHRRTWAQSTPTPPPRDMFQPADTRMMWGDSPTNRHQTMSPKPQPQPASYGYQPQGGFILHESKPGGGGGGGDFHVDPRYHNGDYRSLNHLSGAGGYQPQQHQSFQLHSENSSPQHRGGPHKITHLMGDKQQQHHHVPPPSPPASEDKSRSPGIIHAPLPTPPVDDMEPQSISFIGNSLITENCNLHSSVSKDSAWLKERSKPETLVWLSVSCYLVCETVTYGMHEDNGHVLTQGIKGLHISSGSRTYRIPSPTRPAIARNSFQQQNLPEAPPLETDDETTEKGFYISFDDEKNQPKRPKPPLRVKRSSPKKERTVSQYEIPTNERDEFRGKPQLSRPDPPSLRAVVVKKQMESEGASSGVGLVIGSELLNPDPNAQDEMERKKERIMLLSLQRRQQQEEQKQLKEQESHRRREIEKLKQEERERKKEEERLRRTAILEQYKLKKAIEEAEREGKLLPDKADHGGVKPIPKMRTKTSTTRPRPKTIHVDSGGVDIGDDILSPSRSKKGSTSNLTEPVFSSPLRRDLYRGSQDSLADRLGDRRGVSSLFRDSPDDGRGASPCRSVNQLGRRGSYKTSRGQY</sequence>
<dbReference type="GO" id="GO:0031175">
    <property type="term" value="P:neuron projection development"/>
    <property type="evidence" value="ECO:0007669"/>
    <property type="project" value="InterPro"/>
</dbReference>
<feature type="region of interest" description="Disordered" evidence="2">
    <location>
        <begin position="1005"/>
        <end position="1060"/>
    </location>
</feature>
<dbReference type="InterPro" id="IPR001715">
    <property type="entry name" value="CH_dom"/>
</dbReference>
<dbReference type="EMBL" id="OE841500">
    <property type="protein sequence ID" value="CAD7595969.1"/>
    <property type="molecule type" value="Genomic_DNA"/>
</dbReference>
<feature type="compositionally biased region" description="Polar residues" evidence="2">
    <location>
        <begin position="750"/>
        <end position="760"/>
    </location>
</feature>
<dbReference type="SUPFAM" id="SSF47576">
    <property type="entry name" value="Calponin-homology domain, CH-domain"/>
    <property type="match status" value="1"/>
</dbReference>
<feature type="region of interest" description="Disordered" evidence="2">
    <location>
        <begin position="1111"/>
        <end position="1154"/>
    </location>
</feature>
<dbReference type="Pfam" id="PF17095">
    <property type="entry name" value="CAMSAP_CC1"/>
    <property type="match status" value="1"/>
</dbReference>
<feature type="coiled-coil region" evidence="1">
    <location>
        <begin position="559"/>
        <end position="589"/>
    </location>
</feature>
<dbReference type="GO" id="GO:0030507">
    <property type="term" value="F:spectrin binding"/>
    <property type="evidence" value="ECO:0007669"/>
    <property type="project" value="InterPro"/>
</dbReference>
<evidence type="ECO:0000256" key="1">
    <source>
        <dbReference type="SAM" id="Coils"/>
    </source>
</evidence>
<feature type="region of interest" description="Disordered" evidence="2">
    <location>
        <begin position="979"/>
        <end position="998"/>
    </location>
</feature>
<feature type="compositionally biased region" description="Polar residues" evidence="2">
    <location>
        <begin position="817"/>
        <end position="834"/>
    </location>
</feature>
<dbReference type="GO" id="GO:0007026">
    <property type="term" value="P:negative regulation of microtubule depolymerization"/>
    <property type="evidence" value="ECO:0007669"/>
    <property type="project" value="TreeGrafter"/>
</dbReference>
<feature type="region of interest" description="Disordered" evidence="2">
    <location>
        <begin position="748"/>
        <end position="887"/>
    </location>
</feature>
<name>A0A7R9K0G7_TIMGE</name>
<dbReference type="InterPro" id="IPR031372">
    <property type="entry name" value="CAMSAP_CC1"/>
</dbReference>
<dbReference type="InterPro" id="IPR022613">
    <property type="entry name" value="CH_CAMSAP_2"/>
</dbReference>
<feature type="compositionally biased region" description="Basic residues" evidence="2">
    <location>
        <begin position="1015"/>
        <end position="1028"/>
    </location>
</feature>
<evidence type="ECO:0000313" key="4">
    <source>
        <dbReference type="EMBL" id="CAD7595969.1"/>
    </source>
</evidence>
<dbReference type="PROSITE" id="PS50021">
    <property type="entry name" value="CH"/>
    <property type="match status" value="1"/>
</dbReference>
<dbReference type="PANTHER" id="PTHR21595">
    <property type="entry name" value="PATRONIN"/>
    <property type="match status" value="1"/>
</dbReference>
<dbReference type="GO" id="GO:0031122">
    <property type="term" value="P:cytoplasmic microtubule organization"/>
    <property type="evidence" value="ECO:0007669"/>
    <property type="project" value="TreeGrafter"/>
</dbReference>
<feature type="compositionally biased region" description="Basic and acidic residues" evidence="2">
    <location>
        <begin position="298"/>
        <end position="325"/>
    </location>
</feature>
<organism evidence="4">
    <name type="scientific">Timema genevievae</name>
    <name type="common">Walking stick</name>
    <dbReference type="NCBI Taxonomy" id="629358"/>
    <lineage>
        <taxon>Eukaryota</taxon>
        <taxon>Metazoa</taxon>
        <taxon>Ecdysozoa</taxon>
        <taxon>Arthropoda</taxon>
        <taxon>Hexapoda</taxon>
        <taxon>Insecta</taxon>
        <taxon>Pterygota</taxon>
        <taxon>Neoptera</taxon>
        <taxon>Polyneoptera</taxon>
        <taxon>Phasmatodea</taxon>
        <taxon>Timematodea</taxon>
        <taxon>Timematoidea</taxon>
        <taxon>Timematidae</taxon>
        <taxon>Timema</taxon>
    </lineage>
</organism>
<evidence type="ECO:0000256" key="2">
    <source>
        <dbReference type="SAM" id="MobiDB-lite"/>
    </source>
</evidence>
<feature type="compositionally biased region" description="Basic and acidic residues" evidence="2">
    <location>
        <begin position="1168"/>
        <end position="1184"/>
    </location>
</feature>
<dbReference type="GO" id="GO:0005516">
    <property type="term" value="F:calmodulin binding"/>
    <property type="evidence" value="ECO:0007669"/>
    <property type="project" value="InterPro"/>
</dbReference>
<feature type="compositionally biased region" description="Basic and acidic residues" evidence="2">
    <location>
        <begin position="1253"/>
        <end position="1262"/>
    </location>
</feature>
<feature type="compositionally biased region" description="Polar residues" evidence="2">
    <location>
        <begin position="243"/>
        <end position="257"/>
    </location>
</feature>
<feature type="compositionally biased region" description="Basic and acidic residues" evidence="2">
    <location>
        <begin position="793"/>
        <end position="803"/>
    </location>
</feature>
<evidence type="ECO:0000259" key="3">
    <source>
        <dbReference type="PROSITE" id="PS50021"/>
    </source>
</evidence>
<feature type="region of interest" description="Disordered" evidence="2">
    <location>
        <begin position="1168"/>
        <end position="1299"/>
    </location>
</feature>
<protein>
    <recommendedName>
        <fullName evidence="3">Calponin-homology (CH) domain-containing protein</fullName>
    </recommendedName>
</protein>
<dbReference type="GO" id="GO:0036449">
    <property type="term" value="C:microtubule minus-end"/>
    <property type="evidence" value="ECO:0007669"/>
    <property type="project" value="TreeGrafter"/>
</dbReference>
<reference evidence="4" key="1">
    <citation type="submission" date="2020-11" db="EMBL/GenBank/DDBJ databases">
        <authorList>
            <person name="Tran Van P."/>
        </authorList>
    </citation>
    <scope>NUCLEOTIDE SEQUENCE</scope>
</reference>
<accession>A0A7R9K0G7</accession>